<gene>
    <name evidence="3" type="ORF">SAMN05518846_12448</name>
</gene>
<accession>A0A1I4DGU2</accession>
<dbReference type="Proteomes" id="UP000198915">
    <property type="component" value="Unassembled WGS sequence"/>
</dbReference>
<protein>
    <submittedName>
        <fullName evidence="3">Molybdenum cofactor sulfurylase</fullName>
    </submittedName>
</protein>
<dbReference type="Gene3D" id="3.40.50.720">
    <property type="entry name" value="NAD(P)-binding Rossmann-like Domain"/>
    <property type="match status" value="1"/>
</dbReference>
<dbReference type="Pfam" id="PF13478">
    <property type="entry name" value="XdhC_C"/>
    <property type="match status" value="1"/>
</dbReference>
<dbReference type="InterPro" id="IPR052698">
    <property type="entry name" value="MoCofactor_Util/Proc"/>
</dbReference>
<sequence length="348" mass="39180">MKEFYRLLKVMKAHPYSPMAIATVIRVEGSAYRHEGAKMLFVAEEPYGTISAGCLENDLAYRAQEVMESKVPQTISYDLRAGDALSWGQSAGCNGKITIYVEPVAWNSTWEQLEGLLDAGEKILYARGIGERAITPFYLASQNGKWLTCGNEQSRPDIHAIIESFIDTNKTFALIDQAEWKSTILLEIYEPKDRLYVFGAGPDAEPLVELAEKMDFATTVIDPRSSRCCDKYFPSAHQLIVEHPETFLKEGKIPDHSYALIMTHNFDRDRTILNHLIKQQVNYLGVLGPRRRTEKLLAPTRLPDRVYSPVGMDIGAEGPEEISVSIVAQLLKVRNERKALSYTSLLSF</sequence>
<proteinExistence type="predicted"/>
<reference evidence="4" key="1">
    <citation type="submission" date="2016-10" db="EMBL/GenBank/DDBJ databases">
        <authorList>
            <person name="Varghese N."/>
            <person name="Submissions S."/>
        </authorList>
    </citation>
    <scope>NUCLEOTIDE SEQUENCE [LARGE SCALE GENOMIC DNA]</scope>
    <source>
        <strain evidence="4">OK042</strain>
    </source>
</reference>
<evidence type="ECO:0000313" key="3">
    <source>
        <dbReference type="EMBL" id="SFK92722.1"/>
    </source>
</evidence>
<evidence type="ECO:0000313" key="4">
    <source>
        <dbReference type="Proteomes" id="UP000198915"/>
    </source>
</evidence>
<dbReference type="InterPro" id="IPR027051">
    <property type="entry name" value="XdhC_Rossmann_dom"/>
</dbReference>
<feature type="domain" description="XdhC- CoxI" evidence="1">
    <location>
        <begin position="18"/>
        <end position="78"/>
    </location>
</feature>
<evidence type="ECO:0000259" key="1">
    <source>
        <dbReference type="Pfam" id="PF02625"/>
    </source>
</evidence>
<dbReference type="PANTHER" id="PTHR30388">
    <property type="entry name" value="ALDEHYDE OXIDOREDUCTASE MOLYBDENUM COFACTOR ASSEMBLY PROTEIN"/>
    <property type="match status" value="1"/>
</dbReference>
<name>A0A1I4DGU2_9BACL</name>
<dbReference type="EMBL" id="FORT01000024">
    <property type="protein sequence ID" value="SFK92722.1"/>
    <property type="molecule type" value="Genomic_DNA"/>
</dbReference>
<keyword evidence="4" id="KW-1185">Reference proteome</keyword>
<dbReference type="PANTHER" id="PTHR30388:SF6">
    <property type="entry name" value="XANTHINE DEHYDROGENASE SUBUNIT A-RELATED"/>
    <property type="match status" value="1"/>
</dbReference>
<dbReference type="AlphaFoldDB" id="A0A1I4DGU2"/>
<dbReference type="RefSeq" id="WP_092276602.1">
    <property type="nucleotide sequence ID" value="NZ_BJOE01000002.1"/>
</dbReference>
<dbReference type="STRING" id="1884381.SAMN05518846_12448"/>
<evidence type="ECO:0000259" key="2">
    <source>
        <dbReference type="Pfam" id="PF13478"/>
    </source>
</evidence>
<dbReference type="InterPro" id="IPR003777">
    <property type="entry name" value="XdhC_CoxI"/>
</dbReference>
<dbReference type="Pfam" id="PF02625">
    <property type="entry name" value="XdhC_CoxI"/>
    <property type="match status" value="1"/>
</dbReference>
<feature type="domain" description="XdhC Rossmann" evidence="2">
    <location>
        <begin position="195"/>
        <end position="330"/>
    </location>
</feature>
<organism evidence="3 4">
    <name type="scientific">Brevibacillus centrosporus</name>
    <dbReference type="NCBI Taxonomy" id="54910"/>
    <lineage>
        <taxon>Bacteria</taxon>
        <taxon>Bacillati</taxon>
        <taxon>Bacillota</taxon>
        <taxon>Bacilli</taxon>
        <taxon>Bacillales</taxon>
        <taxon>Paenibacillaceae</taxon>
        <taxon>Brevibacillus</taxon>
    </lineage>
</organism>